<dbReference type="GO" id="GO:0046983">
    <property type="term" value="F:protein dimerization activity"/>
    <property type="evidence" value="ECO:0007669"/>
    <property type="project" value="InterPro"/>
</dbReference>
<dbReference type="AlphaFoldDB" id="A0AAJ7XEY5"/>
<evidence type="ECO:0000256" key="2">
    <source>
        <dbReference type="ARBA" id="ARBA00022737"/>
    </source>
</evidence>
<feature type="region of interest" description="Disordered" evidence="7">
    <location>
        <begin position="772"/>
        <end position="830"/>
    </location>
</feature>
<evidence type="ECO:0000256" key="1">
    <source>
        <dbReference type="ARBA" id="ARBA00004123"/>
    </source>
</evidence>
<feature type="compositionally biased region" description="Acidic residues" evidence="7">
    <location>
        <begin position="75"/>
        <end position="84"/>
    </location>
</feature>
<feature type="compositionally biased region" description="Basic and acidic residues" evidence="7">
    <location>
        <begin position="91"/>
        <end position="115"/>
    </location>
</feature>
<dbReference type="InterPro" id="IPR013767">
    <property type="entry name" value="PAS_fold"/>
</dbReference>
<dbReference type="GO" id="GO:0005667">
    <property type="term" value="C:transcription regulator complex"/>
    <property type="evidence" value="ECO:0007669"/>
    <property type="project" value="InterPro"/>
</dbReference>
<dbReference type="CDD" id="cd00130">
    <property type="entry name" value="PAS"/>
    <property type="match status" value="2"/>
</dbReference>
<evidence type="ECO:0000256" key="6">
    <source>
        <dbReference type="ARBA" id="ARBA00023242"/>
    </source>
</evidence>
<evidence type="ECO:0000256" key="7">
    <source>
        <dbReference type="SAM" id="MobiDB-lite"/>
    </source>
</evidence>
<evidence type="ECO:0000256" key="5">
    <source>
        <dbReference type="ARBA" id="ARBA00023163"/>
    </source>
</evidence>
<dbReference type="SUPFAM" id="SSF55785">
    <property type="entry name" value="PYP-like sensor domain (PAS domain)"/>
    <property type="match status" value="2"/>
</dbReference>
<dbReference type="Gene3D" id="3.30.450.20">
    <property type="entry name" value="PAS domain"/>
    <property type="match status" value="2"/>
</dbReference>
<dbReference type="Gene3D" id="4.10.280.10">
    <property type="entry name" value="Helix-loop-helix DNA-binding domain"/>
    <property type="match status" value="1"/>
</dbReference>
<evidence type="ECO:0000259" key="9">
    <source>
        <dbReference type="PROSITE" id="PS50888"/>
    </source>
</evidence>
<dbReference type="PROSITE" id="PS50112">
    <property type="entry name" value="PAS"/>
    <property type="match status" value="2"/>
</dbReference>
<dbReference type="InterPro" id="IPR011598">
    <property type="entry name" value="bHLH_dom"/>
</dbReference>
<dbReference type="CDD" id="cd18947">
    <property type="entry name" value="bHLH-PAS_ARNT"/>
    <property type="match status" value="1"/>
</dbReference>
<dbReference type="SUPFAM" id="SSF47459">
    <property type="entry name" value="HLH, helix-loop-helix DNA-binding domain"/>
    <property type="match status" value="1"/>
</dbReference>
<keyword evidence="6" id="KW-0539">Nucleus</keyword>
<gene>
    <name evidence="11" type="primary">LOC116954946</name>
</gene>
<dbReference type="GO" id="GO:0005737">
    <property type="term" value="C:cytoplasm"/>
    <property type="evidence" value="ECO:0007669"/>
    <property type="project" value="InterPro"/>
</dbReference>
<dbReference type="InterPro" id="IPR000014">
    <property type="entry name" value="PAS"/>
</dbReference>
<dbReference type="KEGG" id="pmrn:116954946"/>
<keyword evidence="3" id="KW-0805">Transcription regulation</keyword>
<dbReference type="SMART" id="SM00086">
    <property type="entry name" value="PAC"/>
    <property type="match status" value="1"/>
</dbReference>
<dbReference type="SMART" id="SM00091">
    <property type="entry name" value="PAS"/>
    <property type="match status" value="2"/>
</dbReference>
<dbReference type="PANTHER" id="PTHR23042">
    <property type="entry name" value="CIRCADIAN PROTEIN CLOCK/ARNT/BMAL/PAS"/>
    <property type="match status" value="1"/>
</dbReference>
<evidence type="ECO:0000256" key="3">
    <source>
        <dbReference type="ARBA" id="ARBA00023015"/>
    </source>
</evidence>
<feature type="region of interest" description="Disordered" evidence="7">
    <location>
        <begin position="1"/>
        <end position="118"/>
    </location>
</feature>
<keyword evidence="5" id="KW-0804">Transcription</keyword>
<feature type="domain" description="PAS" evidence="8">
    <location>
        <begin position="394"/>
        <end position="445"/>
    </location>
</feature>
<evidence type="ECO:0000256" key="4">
    <source>
        <dbReference type="ARBA" id="ARBA00023125"/>
    </source>
</evidence>
<dbReference type="FunFam" id="4.10.280.10:FF:000011">
    <property type="entry name" value="Aryl hydrocarbon receptor nuclear translocator 2"/>
    <property type="match status" value="1"/>
</dbReference>
<dbReference type="Pfam" id="PF00989">
    <property type="entry name" value="PAS"/>
    <property type="match status" value="1"/>
</dbReference>
<feature type="compositionally biased region" description="Polar residues" evidence="7">
    <location>
        <begin position="726"/>
        <end position="746"/>
    </location>
</feature>
<dbReference type="SMART" id="SM00353">
    <property type="entry name" value="HLH"/>
    <property type="match status" value="1"/>
</dbReference>
<keyword evidence="10" id="KW-1185">Reference proteome</keyword>
<dbReference type="InterPro" id="IPR035965">
    <property type="entry name" value="PAS-like_dom_sf"/>
</dbReference>
<accession>A0AAJ7XEY5</accession>
<dbReference type="InterPro" id="IPR001610">
    <property type="entry name" value="PAC"/>
</dbReference>
<dbReference type="GO" id="GO:0003700">
    <property type="term" value="F:DNA-binding transcription factor activity"/>
    <property type="evidence" value="ECO:0007669"/>
    <property type="project" value="InterPro"/>
</dbReference>
<evidence type="ECO:0000259" key="8">
    <source>
        <dbReference type="PROSITE" id="PS50112"/>
    </source>
</evidence>
<dbReference type="Pfam" id="PF00010">
    <property type="entry name" value="HLH"/>
    <property type="match status" value="1"/>
</dbReference>
<dbReference type="InterPro" id="IPR036638">
    <property type="entry name" value="HLH_DNA-bd_sf"/>
</dbReference>
<dbReference type="Proteomes" id="UP001318040">
    <property type="component" value="Chromosome 57"/>
</dbReference>
<comment type="subcellular location">
    <subcellularLocation>
        <location evidence="1">Nucleus</location>
    </subcellularLocation>
</comment>
<keyword evidence="4" id="KW-0238">DNA-binding</keyword>
<evidence type="ECO:0000313" key="10">
    <source>
        <dbReference type="Proteomes" id="UP001318040"/>
    </source>
</evidence>
<dbReference type="PRINTS" id="PR00785">
    <property type="entry name" value="NCTRNSLOCATR"/>
</dbReference>
<name>A0AAJ7XEY5_PETMA</name>
<dbReference type="InterPro" id="IPR050933">
    <property type="entry name" value="Circadian_TF"/>
</dbReference>
<reference evidence="11" key="1">
    <citation type="submission" date="2025-08" db="UniProtKB">
        <authorList>
            <consortium name="RefSeq"/>
        </authorList>
    </citation>
    <scope>IDENTIFICATION</scope>
    <source>
        <tissue evidence="11">Sperm</tissue>
    </source>
</reference>
<dbReference type="FunFam" id="3.30.450.20:FF:000003">
    <property type="entry name" value="Aryl hydrocarbon receptor nuclear translocator 2"/>
    <property type="match status" value="1"/>
</dbReference>
<dbReference type="GO" id="GO:0005634">
    <property type="term" value="C:nucleus"/>
    <property type="evidence" value="ECO:0007669"/>
    <property type="project" value="UniProtKB-SubCell"/>
</dbReference>
<feature type="region of interest" description="Disordered" evidence="7">
    <location>
        <begin position="648"/>
        <end position="686"/>
    </location>
</feature>
<dbReference type="PROSITE" id="PS50888">
    <property type="entry name" value="BHLH"/>
    <property type="match status" value="1"/>
</dbReference>
<feature type="domain" description="PAS" evidence="8">
    <location>
        <begin position="177"/>
        <end position="251"/>
    </location>
</feature>
<sequence>MNARPPPQQQQQQQQQAQGAGGEMPAEGSLLSGTAGAVSLPGQGPMSGHPHALALPQSASGTPAGLGAKKRTGSEFDDDDDDDGPGTSKYARSEDDQNSGDKERMARENHSEIERRRRNKMTAYITELSDMVPTCSALARKPDKLTILRMAVSHMKSLRGTGNTPTEGAYKPSFLTDQELKHLILEAADGFLFVAACETGRVVYVSDSLTPVLNQPQSEWFGRTLYELVHPDDGDKLREQLSTSESAMAGRILDLKTGTVKKDGQQSSMRMCMGSRRSFICRMRCGTTPVDPLSMNRLSHLRFRNGLGPVKDGEPQYAVVHCTGYIKAWPPAGSSVASNLGAFSGMAIPDEEAEAGQGTKFCLVAIGRLQVTSSPNCSDMTGVSVPTEFISRHNMDGVFTFVDHRCVSVLGFQPQELLGKDPVEFCHVEDQNHVRDSFQQVLKLKGQVLSVMFRFHSKSGEWIWLRTSSFTFQNPFSDDVEYIVCTNTNVKQLQLQQQHQQPQAELDAPTARASIAHYETTQMPLQAVPTGPVCAEPHGAKRVVEKTEPVFGGTERSPRFTEVYQGLQQADQKLSTKPMGGGVSSVEMYQHNMPYRPAHPAQPYKHPHAHGTPAIVPGVNLQGAVGSQVLVQTPQRPPANGLGVANAWPAPRPTFTGQVPKPQPQAPFSVGAPPPPHGFSPPAGASVGGGGGAIAANSVGGGEGVGGAGGGSSVGAQRSFNPLLGSPTQGAPGSTGSPYSGMQQGGRTAYAETSPGAGSYQSRRVEGAAIWPQWPGQHGGQASNDPSQGQQTQPEVFQDVLSMLGDPTQAAGNYTSEDFGDLSMFPPFTE</sequence>
<dbReference type="GO" id="GO:0003677">
    <property type="term" value="F:DNA binding"/>
    <property type="evidence" value="ECO:0007669"/>
    <property type="project" value="UniProtKB-KW"/>
</dbReference>
<dbReference type="InterPro" id="IPR001067">
    <property type="entry name" value="Nuc_translocat"/>
</dbReference>
<dbReference type="NCBIfam" id="TIGR00229">
    <property type="entry name" value="sensory_box"/>
    <property type="match status" value="1"/>
</dbReference>
<feature type="compositionally biased region" description="Polar residues" evidence="7">
    <location>
        <begin position="780"/>
        <end position="795"/>
    </location>
</feature>
<feature type="domain" description="BHLH" evidence="9">
    <location>
        <begin position="105"/>
        <end position="158"/>
    </location>
</feature>
<feature type="compositionally biased region" description="Low complexity" evidence="7">
    <location>
        <begin position="9"/>
        <end position="18"/>
    </location>
</feature>
<dbReference type="Pfam" id="PF14598">
    <property type="entry name" value="PAS_11"/>
    <property type="match status" value="1"/>
</dbReference>
<evidence type="ECO:0000313" key="11">
    <source>
        <dbReference type="RefSeq" id="XP_032831697.1"/>
    </source>
</evidence>
<proteinExistence type="predicted"/>
<dbReference type="RefSeq" id="XP_032831697.1">
    <property type="nucleotide sequence ID" value="XM_032975806.1"/>
</dbReference>
<organism evidence="10 11">
    <name type="scientific">Petromyzon marinus</name>
    <name type="common">Sea lamprey</name>
    <dbReference type="NCBI Taxonomy" id="7757"/>
    <lineage>
        <taxon>Eukaryota</taxon>
        <taxon>Metazoa</taxon>
        <taxon>Chordata</taxon>
        <taxon>Craniata</taxon>
        <taxon>Vertebrata</taxon>
        <taxon>Cyclostomata</taxon>
        <taxon>Hyperoartia</taxon>
        <taxon>Petromyzontiformes</taxon>
        <taxon>Petromyzontidae</taxon>
        <taxon>Petromyzon</taxon>
    </lineage>
</organism>
<feature type="region of interest" description="Disordered" evidence="7">
    <location>
        <begin position="706"/>
        <end position="760"/>
    </location>
</feature>
<keyword evidence="2" id="KW-0677">Repeat</keyword>
<protein>
    <submittedName>
        <fullName evidence="11">Aryl hydrocarbon receptor nuclear translocator 2-like isoform X1</fullName>
    </submittedName>
</protein>